<dbReference type="AlphaFoldDB" id="A0A081BYL5"/>
<keyword evidence="4" id="KW-1133">Transmembrane helix</keyword>
<dbReference type="Gene3D" id="3.40.50.300">
    <property type="entry name" value="P-loop containing nucleotide triphosphate hydrolases"/>
    <property type="match status" value="1"/>
</dbReference>
<feature type="coiled-coil region" evidence="3">
    <location>
        <begin position="332"/>
        <end position="436"/>
    </location>
</feature>
<evidence type="ECO:0000256" key="1">
    <source>
        <dbReference type="ARBA" id="ARBA00022741"/>
    </source>
</evidence>
<keyword evidence="2" id="KW-0067">ATP-binding</keyword>
<organism evidence="5">
    <name type="scientific">Vecturithrix granuli</name>
    <dbReference type="NCBI Taxonomy" id="1499967"/>
    <lineage>
        <taxon>Bacteria</taxon>
        <taxon>Candidatus Moduliflexota</taxon>
        <taxon>Candidatus Vecturitrichia</taxon>
        <taxon>Candidatus Vecturitrichales</taxon>
        <taxon>Candidatus Vecturitrichaceae</taxon>
        <taxon>Candidatus Vecturithrix</taxon>
    </lineage>
</organism>
<keyword evidence="4" id="KW-0472">Membrane</keyword>
<evidence type="ECO:0000256" key="4">
    <source>
        <dbReference type="SAM" id="Phobius"/>
    </source>
</evidence>
<evidence type="ECO:0000256" key="2">
    <source>
        <dbReference type="ARBA" id="ARBA00022840"/>
    </source>
</evidence>
<sequence length="838" mass="95144">MAAKQLPIDLRVLRVIADRHKWMLVILTFLSFALSAFITRSMVNQYSSSITLFVDPESVLGDIAKGVAVSTNIKDQITPLQHFVQSDDFVELHVIQELNMRLSDVFVPPLGLTFMPAVLKVADSAKGMIKQIFGLEIYTLSPEQKQYLEQREIIATIKKSIKLSESRGTLLTISYTGPNQIAGQKIVEIVANQCKEFLLRAKNNETKEASRYIERQYNEATEKLENLEQELMKMRVDLFDKTPEAKIAMLQQRQNALDSLRLHEQQLEDLQMNRKDLSVKLDERRSILLSSDPKTREKLAELARTQEYQLLAAKRTQLAALLTVYTEEWPEVKKLREEIQTLEETIASNVAEGDDLARERILLADPVYNEYFSQIKQLENQEAGIIAKIKTINDNIAIYETKIKEMPEFEKSFGTIERQINLYAKLQAELASKRETARATTQLEQSRGENRIRTVNRSFPTKPIGISPIILMAGLCLFGPGIGVGLIFLFYYLNTSVKSPEDVHVEYNLPVIAVIPKTNFKRELKRHRRLLKRAGQTISRKRFRLKPGKQAVTELEPPPLPQLLPAEDQSLQEIEHSEVELFDRIMKRIPSPHISKLDVLPIVTMLTNPESHAAEEYRRLCFNVEWGIKETLSGPCKTILVTSALPQEGKTITAINLASTLARNHQVLLVDVNFRNPEIHRAFGIPQESGLSDMLEHNITPHLFAPPGSPNLSLLPAGIALSHPADLLSSKLMHQFIDSVKSSPYFEYAIFDAPPTSQLPDASILASQVDGIVWVILELSTSKELVRLALSRITNPEILGVVLNYSEQRTFPRKYERIWKDYHRGSPSPRNSRGSRRN</sequence>
<dbReference type="InterPro" id="IPR005702">
    <property type="entry name" value="Wzc-like_C"/>
</dbReference>
<dbReference type="eggNOG" id="COG3206">
    <property type="taxonomic scope" value="Bacteria"/>
</dbReference>
<proteinExistence type="predicted"/>
<dbReference type="PANTHER" id="PTHR32309">
    <property type="entry name" value="TYROSINE-PROTEIN KINASE"/>
    <property type="match status" value="1"/>
</dbReference>
<evidence type="ECO:0000313" key="6">
    <source>
        <dbReference type="Proteomes" id="UP000030661"/>
    </source>
</evidence>
<evidence type="ECO:0000256" key="3">
    <source>
        <dbReference type="SAM" id="Coils"/>
    </source>
</evidence>
<dbReference type="InterPro" id="IPR027417">
    <property type="entry name" value="P-loop_NTPase"/>
</dbReference>
<dbReference type="InterPro" id="IPR050445">
    <property type="entry name" value="Bact_polysacc_biosynth/exp"/>
</dbReference>
<keyword evidence="1" id="KW-0547">Nucleotide-binding</keyword>
<dbReference type="HOGENOM" id="CLU_332256_0_0_0"/>
<feature type="transmembrane region" description="Helical" evidence="4">
    <location>
        <begin position="469"/>
        <end position="493"/>
    </location>
</feature>
<dbReference type="PANTHER" id="PTHR32309:SF13">
    <property type="entry name" value="FERRIC ENTEROBACTIN TRANSPORT PROTEIN FEPE"/>
    <property type="match status" value="1"/>
</dbReference>
<dbReference type="CDD" id="cd05387">
    <property type="entry name" value="BY-kinase"/>
    <property type="match status" value="1"/>
</dbReference>
<dbReference type="SUPFAM" id="SSF52540">
    <property type="entry name" value="P-loop containing nucleoside triphosphate hydrolases"/>
    <property type="match status" value="1"/>
</dbReference>
<name>A0A081BYL5_VECG1</name>
<gene>
    <name evidence="5" type="ORF">U27_04387</name>
</gene>
<feature type="transmembrane region" description="Helical" evidence="4">
    <location>
        <begin position="20"/>
        <end position="39"/>
    </location>
</feature>
<evidence type="ECO:0000313" key="5">
    <source>
        <dbReference type="EMBL" id="GAK57420.1"/>
    </source>
</evidence>
<dbReference type="EMBL" id="DF820466">
    <property type="protein sequence ID" value="GAK57420.1"/>
    <property type="molecule type" value="Genomic_DNA"/>
</dbReference>
<keyword evidence="6" id="KW-1185">Reference proteome</keyword>
<accession>A0A081BYL5</accession>
<keyword evidence="3" id="KW-0175">Coiled coil</keyword>
<dbReference type="Proteomes" id="UP000030661">
    <property type="component" value="Unassembled WGS sequence"/>
</dbReference>
<dbReference type="STRING" id="1499967.U27_04387"/>
<reference evidence="5" key="1">
    <citation type="journal article" date="2015" name="PeerJ">
        <title>First genomic representation of candidate bacterial phylum KSB3 points to enhanced environmental sensing as a trigger of wastewater bulking.</title>
        <authorList>
            <person name="Sekiguchi Y."/>
            <person name="Ohashi A."/>
            <person name="Parks D.H."/>
            <person name="Yamauchi T."/>
            <person name="Tyson G.W."/>
            <person name="Hugenholtz P."/>
        </authorList>
    </citation>
    <scope>NUCLEOTIDE SEQUENCE [LARGE SCALE GENOMIC DNA]</scope>
</reference>
<dbReference type="GO" id="GO:0005886">
    <property type="term" value="C:plasma membrane"/>
    <property type="evidence" value="ECO:0007669"/>
    <property type="project" value="TreeGrafter"/>
</dbReference>
<dbReference type="eggNOG" id="COG0489">
    <property type="taxonomic scope" value="Bacteria"/>
</dbReference>
<keyword evidence="4" id="KW-0812">Transmembrane</keyword>
<dbReference type="GO" id="GO:0004713">
    <property type="term" value="F:protein tyrosine kinase activity"/>
    <property type="evidence" value="ECO:0007669"/>
    <property type="project" value="TreeGrafter"/>
</dbReference>
<feature type="coiled-coil region" evidence="3">
    <location>
        <begin position="210"/>
        <end position="280"/>
    </location>
</feature>
<protein>
    <submittedName>
        <fullName evidence="5">Polysaccharide biosynthesis protein, putative</fullName>
    </submittedName>
</protein>